<organism evidence="5 6">
    <name type="scientific">Acetobacterium tundrae</name>
    <dbReference type="NCBI Taxonomy" id="132932"/>
    <lineage>
        <taxon>Bacteria</taxon>
        <taxon>Bacillati</taxon>
        <taxon>Bacillota</taxon>
        <taxon>Clostridia</taxon>
        <taxon>Eubacteriales</taxon>
        <taxon>Eubacteriaceae</taxon>
        <taxon>Acetobacterium</taxon>
    </lineage>
</organism>
<protein>
    <submittedName>
        <fullName evidence="5">Peptidoglycan DD-metalloendopeptidase family protein</fullName>
    </submittedName>
</protein>
<dbReference type="PANTHER" id="PTHR21666:SF270">
    <property type="entry name" value="MUREIN HYDROLASE ACTIVATOR ENVC"/>
    <property type="match status" value="1"/>
</dbReference>
<dbReference type="Pfam" id="PF24568">
    <property type="entry name" value="CC_PcsB"/>
    <property type="match status" value="1"/>
</dbReference>
<evidence type="ECO:0000313" key="6">
    <source>
        <dbReference type="Proteomes" id="UP000653358"/>
    </source>
</evidence>
<feature type="domain" description="Peptidoglycan hydrolase PcsB coiled-coil" evidence="4">
    <location>
        <begin position="99"/>
        <end position="169"/>
    </location>
</feature>
<proteinExistence type="predicted"/>
<evidence type="ECO:0000256" key="2">
    <source>
        <dbReference type="SAM" id="Coils"/>
    </source>
</evidence>
<dbReference type="InterPro" id="IPR011055">
    <property type="entry name" value="Dup_hybrid_motif"/>
</dbReference>
<dbReference type="RefSeq" id="WP_148604441.1">
    <property type="nucleotide sequence ID" value="NZ_RXYB01000014.1"/>
</dbReference>
<dbReference type="InterPro" id="IPR050570">
    <property type="entry name" value="Cell_wall_metabolism_enzyme"/>
</dbReference>
<sequence>MIKKRIVSGILGTIIMLGIVVSPVNAESLSDQLAASNDRAAAAQYQIDMTQTTIDGIETEITNANAEMSRISGVIDGINTDIAALEANIAQTQVELDAAEAKRAEQETAMDERVRTMYMYGNGSVMEFLFSSTSFSDFVSKVDMSRYIVEADKEALTALEETKQLIADKKASIESDRLATVSKKAEQETQLAQQQQVKAQKDQLVAQNKAIIAQAQAALDAETADAANLKSQIAAEVAAANAANAANGSTTGGNTSFVPSGNYTWPCGGEITSPFGPRTDPYTGYHEGVDIGASTGTPILAMGNASVISAGWNGGYGNCVVIDLGNGMQAYYGHMSQINVSAGQTVNRGDVLGLVGSTGNSTGPHCHFGILVGGDFVDPMGYF</sequence>
<evidence type="ECO:0000259" key="4">
    <source>
        <dbReference type="Pfam" id="PF24568"/>
    </source>
</evidence>
<dbReference type="PANTHER" id="PTHR21666">
    <property type="entry name" value="PEPTIDASE-RELATED"/>
    <property type="match status" value="1"/>
</dbReference>
<dbReference type="Proteomes" id="UP000653358">
    <property type="component" value="Unassembled WGS sequence"/>
</dbReference>
<evidence type="ECO:0000259" key="3">
    <source>
        <dbReference type="Pfam" id="PF01551"/>
    </source>
</evidence>
<reference evidence="5 6" key="1">
    <citation type="journal article" date="2020" name="mSystems">
        <title>Defining Genomic and Predicted Metabolic Features of the Acetobacterium Genus.</title>
        <authorList>
            <person name="Ross D.E."/>
            <person name="Marshall C.W."/>
            <person name="Gulliver D."/>
            <person name="May H.D."/>
            <person name="Norman R.S."/>
        </authorList>
    </citation>
    <scope>NUCLEOTIDE SEQUENCE [LARGE SCALE GENOMIC DNA]</scope>
    <source>
        <strain evidence="5 6">DSM 9173</strain>
    </source>
</reference>
<name>A0ABR6WLI2_9FIRM</name>
<gene>
    <name evidence="5" type="ORF">GH807_08605</name>
</gene>
<evidence type="ECO:0000256" key="1">
    <source>
        <dbReference type="ARBA" id="ARBA00022729"/>
    </source>
</evidence>
<feature type="domain" description="M23ase beta-sheet core" evidence="3">
    <location>
        <begin position="285"/>
        <end position="379"/>
    </location>
</feature>
<comment type="caution">
    <text evidence="5">The sequence shown here is derived from an EMBL/GenBank/DDBJ whole genome shotgun (WGS) entry which is preliminary data.</text>
</comment>
<dbReference type="CDD" id="cd12797">
    <property type="entry name" value="M23_peptidase"/>
    <property type="match status" value="1"/>
</dbReference>
<dbReference type="InterPro" id="IPR016047">
    <property type="entry name" value="M23ase_b-sheet_dom"/>
</dbReference>
<dbReference type="Pfam" id="PF01551">
    <property type="entry name" value="Peptidase_M23"/>
    <property type="match status" value="1"/>
</dbReference>
<feature type="coiled-coil region" evidence="2">
    <location>
        <begin position="75"/>
        <end position="109"/>
    </location>
</feature>
<keyword evidence="1" id="KW-0732">Signal</keyword>
<dbReference type="Gene3D" id="2.70.70.10">
    <property type="entry name" value="Glucose Permease (Domain IIA)"/>
    <property type="match status" value="1"/>
</dbReference>
<keyword evidence="2" id="KW-0175">Coiled coil</keyword>
<evidence type="ECO:0000313" key="5">
    <source>
        <dbReference type="EMBL" id="MBC3797106.1"/>
    </source>
</evidence>
<dbReference type="InterPro" id="IPR057309">
    <property type="entry name" value="PcsB_CC"/>
</dbReference>
<dbReference type="Gene3D" id="6.10.250.3150">
    <property type="match status" value="1"/>
</dbReference>
<accession>A0ABR6WLI2</accession>
<keyword evidence="6" id="KW-1185">Reference proteome</keyword>
<dbReference type="SUPFAM" id="SSF51261">
    <property type="entry name" value="Duplicated hybrid motif"/>
    <property type="match status" value="1"/>
</dbReference>
<dbReference type="EMBL" id="WJBB01000008">
    <property type="protein sequence ID" value="MBC3797106.1"/>
    <property type="molecule type" value="Genomic_DNA"/>
</dbReference>